<reference evidence="9 10" key="1">
    <citation type="submission" date="2018-03" db="EMBL/GenBank/DDBJ databases">
        <title>Phenotypic and genomic properties of Cyclonatronum proteinivorum gen. nov., sp. nov., a haloalkaliphilic bacteroidete from soda lakes possessing Na+-translocating rhodopsin.</title>
        <authorList>
            <person name="Toshchakov S.V."/>
            <person name="Korzhenkov A."/>
            <person name="Samarov N.I."/>
            <person name="Kublanov I.V."/>
            <person name="Muntyan M.S."/>
            <person name="Sorokin D.Y."/>
        </authorList>
    </citation>
    <scope>NUCLEOTIDE SEQUENCE [LARGE SCALE GENOMIC DNA]</scope>
    <source>
        <strain evidence="9 10">Omega</strain>
    </source>
</reference>
<dbReference type="AlphaFoldDB" id="A0A345UNP0"/>
<comment type="similarity">
    <text evidence="1">Belongs to the class-I pyridine nucleotide-disulfide oxidoreductase family.</text>
</comment>
<dbReference type="GO" id="GO:0050660">
    <property type="term" value="F:flavin adenine dinucleotide binding"/>
    <property type="evidence" value="ECO:0007669"/>
    <property type="project" value="TreeGrafter"/>
</dbReference>
<feature type="binding site" evidence="5">
    <location>
        <position position="52"/>
    </location>
    <ligand>
        <name>FAD</name>
        <dbReference type="ChEBI" id="CHEBI:57692"/>
    </ligand>
</feature>
<dbReference type="PIRSF" id="PIRSF000350">
    <property type="entry name" value="Mercury_reductase_MerA"/>
    <property type="match status" value="1"/>
</dbReference>
<dbReference type="PANTHER" id="PTHR43014">
    <property type="entry name" value="MERCURIC REDUCTASE"/>
    <property type="match status" value="1"/>
</dbReference>
<evidence type="ECO:0000256" key="5">
    <source>
        <dbReference type="PIRSR" id="PIRSR000350-3"/>
    </source>
</evidence>
<dbReference type="Gene3D" id="3.30.390.30">
    <property type="match status" value="1"/>
</dbReference>
<name>A0A345UNP0_9BACT</name>
<dbReference type="Pfam" id="PF02852">
    <property type="entry name" value="Pyr_redox_dim"/>
    <property type="match status" value="1"/>
</dbReference>
<dbReference type="RefSeq" id="WP_114985222.1">
    <property type="nucleotide sequence ID" value="NZ_CP027806.1"/>
</dbReference>
<keyword evidence="5" id="KW-0520">NAD</keyword>
<dbReference type="Pfam" id="PF07992">
    <property type="entry name" value="Pyr_redox_2"/>
    <property type="match status" value="1"/>
</dbReference>
<proteinExistence type="inferred from homology"/>
<dbReference type="SUPFAM" id="SSF51905">
    <property type="entry name" value="FAD/NAD(P)-binding domain"/>
    <property type="match status" value="1"/>
</dbReference>
<dbReference type="InterPro" id="IPR016156">
    <property type="entry name" value="FAD/NAD-linked_Rdtase_dimer_sf"/>
</dbReference>
<dbReference type="InterPro" id="IPR004099">
    <property type="entry name" value="Pyr_nucl-diS_OxRdtase_dimer"/>
</dbReference>
<feature type="domain" description="Pyridine nucleotide-disulphide oxidoreductase dimerisation" evidence="7">
    <location>
        <begin position="338"/>
        <end position="440"/>
    </location>
</feature>
<sequence>MPTYEYDLIVIGGGAAGLTSSGMGAGFGAKTLMIERDRLGGDCTWYGCVPSKIMLNLAKKAKIRGRKADWAEVRQTLDYIRDEVYEDADHPDIFRKMGVEVAFGTAVFTGPHSLTLKQPDGNSREITSRYFLIATGSRAMVPPISGLDETPYLTNHSLFELRELPESMIIIGGGPIGTEMAQAFQRLGTQVTVVDRANEILGKDLPEFAGMLRNEMEKEGVRFYLNRSIQSVSGDDRRIMVSISCADGSTKTLSAAKLLVAAGRQPNTETLGLGQAGVHVTKSGISVNDRCRTNQRHIYAAGDVTGRFQFTHMSEHMAKVAVTNMLLKVPMKIDARHVPWATYTDPEIAHLGPTKAELDAAGTRYETYRFPYKKNDRAITDGVTTGWIYVYAKKFSGKILAADILGAHAGDLIGQFALAMRNGLTLRNMADTIFPYPTYALGARRAADQWYIKNQSVGLVKWLKRIFGYRGPLPDLSDPDRIV</sequence>
<dbReference type="Gene3D" id="3.50.50.60">
    <property type="entry name" value="FAD/NAD(P)-binding domain"/>
    <property type="match status" value="2"/>
</dbReference>
<dbReference type="SUPFAM" id="SSF55424">
    <property type="entry name" value="FAD/NAD-linked reductases, dimerisation (C-terminal) domain"/>
    <property type="match status" value="1"/>
</dbReference>
<evidence type="ECO:0000259" key="7">
    <source>
        <dbReference type="Pfam" id="PF02852"/>
    </source>
</evidence>
<keyword evidence="3 5" id="KW-0274">FAD</keyword>
<dbReference type="EMBL" id="CP027806">
    <property type="protein sequence ID" value="AXJ02092.1"/>
    <property type="molecule type" value="Genomic_DNA"/>
</dbReference>
<keyword evidence="9" id="KW-0670">Pyruvate</keyword>
<dbReference type="FunFam" id="3.30.390.30:FF:000001">
    <property type="entry name" value="Dihydrolipoyl dehydrogenase"/>
    <property type="match status" value="1"/>
</dbReference>
<dbReference type="PRINTS" id="PR00368">
    <property type="entry name" value="FADPNR"/>
</dbReference>
<evidence type="ECO:0000256" key="3">
    <source>
        <dbReference type="ARBA" id="ARBA00022827"/>
    </source>
</evidence>
<dbReference type="InterPro" id="IPR036188">
    <property type="entry name" value="FAD/NAD-bd_sf"/>
</dbReference>
<dbReference type="PANTHER" id="PTHR43014:SF2">
    <property type="entry name" value="MERCURIC REDUCTASE"/>
    <property type="match status" value="1"/>
</dbReference>
<comment type="cofactor">
    <cofactor evidence="5">
        <name>FAD</name>
        <dbReference type="ChEBI" id="CHEBI:57692"/>
    </cofactor>
    <text evidence="5">Binds 1 FAD per subunit.</text>
</comment>
<feature type="disulfide bond" description="Redox-active" evidence="6">
    <location>
        <begin position="43"/>
        <end position="48"/>
    </location>
</feature>
<feature type="binding site" evidence="5">
    <location>
        <position position="303"/>
    </location>
    <ligand>
        <name>FAD</name>
        <dbReference type="ChEBI" id="CHEBI:57692"/>
    </ligand>
</feature>
<keyword evidence="5" id="KW-0547">Nucleotide-binding</keyword>
<evidence type="ECO:0000256" key="4">
    <source>
        <dbReference type="ARBA" id="ARBA00023002"/>
    </source>
</evidence>
<dbReference type="KEGG" id="cprv:CYPRO_2854"/>
<feature type="binding site" evidence="5">
    <location>
        <begin position="172"/>
        <end position="179"/>
    </location>
    <ligand>
        <name>NAD(+)</name>
        <dbReference type="ChEBI" id="CHEBI:57540"/>
    </ligand>
</feature>
<evidence type="ECO:0000313" key="10">
    <source>
        <dbReference type="Proteomes" id="UP000254808"/>
    </source>
</evidence>
<feature type="domain" description="FAD/NAD(P)-binding" evidence="8">
    <location>
        <begin position="6"/>
        <end position="317"/>
    </location>
</feature>
<evidence type="ECO:0000259" key="8">
    <source>
        <dbReference type="Pfam" id="PF07992"/>
    </source>
</evidence>
<feature type="binding site" evidence="5">
    <location>
        <position position="263"/>
    </location>
    <ligand>
        <name>NAD(+)</name>
        <dbReference type="ChEBI" id="CHEBI:57540"/>
    </ligand>
</feature>
<evidence type="ECO:0000256" key="1">
    <source>
        <dbReference type="ARBA" id="ARBA00007532"/>
    </source>
</evidence>
<protein>
    <submittedName>
        <fullName evidence="9">Pyruvate/2-oxoglutarate dehydrogenase complex, dihydrolipoamide dehydrogenase (E3) component</fullName>
    </submittedName>
</protein>
<dbReference type="Proteomes" id="UP000254808">
    <property type="component" value="Chromosome"/>
</dbReference>
<keyword evidence="2" id="KW-0285">Flavoprotein</keyword>
<gene>
    <name evidence="9" type="ORF">CYPRO_2854</name>
</gene>
<dbReference type="PRINTS" id="PR00411">
    <property type="entry name" value="PNDRDTASEI"/>
</dbReference>
<evidence type="ECO:0000256" key="6">
    <source>
        <dbReference type="PIRSR" id="PIRSR000350-4"/>
    </source>
</evidence>
<evidence type="ECO:0000256" key="2">
    <source>
        <dbReference type="ARBA" id="ARBA00022630"/>
    </source>
</evidence>
<accession>A0A345UNP0</accession>
<organism evidence="9 10">
    <name type="scientific">Cyclonatronum proteinivorum</name>
    <dbReference type="NCBI Taxonomy" id="1457365"/>
    <lineage>
        <taxon>Bacteria</taxon>
        <taxon>Pseudomonadati</taxon>
        <taxon>Balneolota</taxon>
        <taxon>Balneolia</taxon>
        <taxon>Balneolales</taxon>
        <taxon>Cyclonatronaceae</taxon>
        <taxon>Cyclonatronum</taxon>
    </lineage>
</organism>
<evidence type="ECO:0000313" key="9">
    <source>
        <dbReference type="EMBL" id="AXJ02092.1"/>
    </source>
</evidence>
<feature type="binding site" evidence="5">
    <location>
        <begin position="135"/>
        <end position="137"/>
    </location>
    <ligand>
        <name>FAD</name>
        <dbReference type="ChEBI" id="CHEBI:57692"/>
    </ligand>
</feature>
<dbReference type="InterPro" id="IPR001100">
    <property type="entry name" value="Pyr_nuc-diS_OxRdtase"/>
</dbReference>
<dbReference type="OrthoDB" id="9800167at2"/>
<keyword evidence="10" id="KW-1185">Reference proteome</keyword>
<keyword evidence="4" id="KW-0560">Oxidoreductase</keyword>
<dbReference type="GO" id="GO:0003955">
    <property type="term" value="F:NAD(P)H dehydrogenase (quinone) activity"/>
    <property type="evidence" value="ECO:0007669"/>
    <property type="project" value="TreeGrafter"/>
</dbReference>
<dbReference type="InterPro" id="IPR023753">
    <property type="entry name" value="FAD/NAD-binding_dom"/>
</dbReference>